<name>A0A2Z5U515_9STRE</name>
<dbReference type="RefSeq" id="WP_120172053.1">
    <property type="nucleotide sequence ID" value="NZ_AP018400.1"/>
</dbReference>
<reference evidence="2 3" key="1">
    <citation type="journal article" date="2018" name="Genome Biol. Evol.">
        <title>Complete Genome Sequence of Streptococcus ruminantium sp. nov. GUT-187T (=DSM 104980T =JCM 31869T), the Type Strain of S. ruminantium, and Comparison with Genome Sequences of Streptococcus suis Strains.</title>
        <authorList>
            <person name="Tohya M."/>
            <person name="Sekizaki T."/>
            <person name="Miyoshi-Akiyama T."/>
        </authorList>
    </citation>
    <scope>NUCLEOTIDE SEQUENCE [LARGE SCALE GENOMIC DNA]</scope>
    <source>
        <strain evidence="2 3">GUT187T</strain>
    </source>
</reference>
<dbReference type="GO" id="GO:0003677">
    <property type="term" value="F:DNA binding"/>
    <property type="evidence" value="ECO:0007669"/>
    <property type="project" value="UniProtKB-KW"/>
</dbReference>
<dbReference type="OrthoDB" id="9790372at2"/>
<proteinExistence type="predicted"/>
<feature type="region of interest" description="Disordered" evidence="1">
    <location>
        <begin position="157"/>
        <end position="182"/>
    </location>
</feature>
<organism evidence="2 3">
    <name type="scientific">Streptococcus ruminantium</name>
    <dbReference type="NCBI Taxonomy" id="1917441"/>
    <lineage>
        <taxon>Bacteria</taxon>
        <taxon>Bacillati</taxon>
        <taxon>Bacillota</taxon>
        <taxon>Bacilli</taxon>
        <taxon>Lactobacillales</taxon>
        <taxon>Streptococcaceae</taxon>
        <taxon>Streptococcus</taxon>
    </lineage>
</organism>
<protein>
    <submittedName>
        <fullName evidence="2">DNA-binding protein</fullName>
    </submittedName>
</protein>
<accession>A0A2Z5U515</accession>
<dbReference type="EMBL" id="AP018400">
    <property type="protein sequence ID" value="BBA93168.1"/>
    <property type="molecule type" value="Genomic_DNA"/>
</dbReference>
<keyword evidence="2" id="KW-0238">DNA-binding</keyword>
<dbReference type="AlphaFoldDB" id="A0A2Z5U515"/>
<gene>
    <name evidence="2" type="ORF">SR187_7825</name>
</gene>
<dbReference type="InterPro" id="IPR003772">
    <property type="entry name" value="YceD"/>
</dbReference>
<evidence type="ECO:0000313" key="3">
    <source>
        <dbReference type="Proteomes" id="UP000269331"/>
    </source>
</evidence>
<dbReference type="KEGG" id="srq:SR187_7825"/>
<dbReference type="Proteomes" id="UP000269331">
    <property type="component" value="Chromosome"/>
</dbReference>
<dbReference type="GeneID" id="52230086"/>
<sequence>MFHIYDIQRIPEGISFDKTLDLQEELQGRNREILGLSPVQVNGNIRFESGFFFLDYRMAYDITLASSRSLEPVVLNEVQQVNEIFVANEAILKQQDLIDEDMVLVVEEDRIVLEESVADNILLNIPIKVLTPEEEAGTNLSSGRSWVLMTEETFHQKTQEKKEANSPFAQLQGLFEDEEESK</sequence>
<dbReference type="Pfam" id="PF02620">
    <property type="entry name" value="YceD"/>
    <property type="match status" value="1"/>
</dbReference>
<evidence type="ECO:0000256" key="1">
    <source>
        <dbReference type="SAM" id="MobiDB-lite"/>
    </source>
</evidence>
<evidence type="ECO:0000313" key="2">
    <source>
        <dbReference type="EMBL" id="BBA93168.1"/>
    </source>
</evidence>